<evidence type="ECO:0000256" key="1">
    <source>
        <dbReference type="ARBA" id="ARBA00022801"/>
    </source>
</evidence>
<name>A0A1G5CRS2_9FLAO</name>
<accession>A0A1G5CRS2</accession>
<organism evidence="4 5">
    <name type="scientific">Flavobacterium caeni</name>
    <dbReference type="NCBI Taxonomy" id="490189"/>
    <lineage>
        <taxon>Bacteria</taxon>
        <taxon>Pseudomonadati</taxon>
        <taxon>Bacteroidota</taxon>
        <taxon>Flavobacteriia</taxon>
        <taxon>Flavobacteriales</taxon>
        <taxon>Flavobacteriaceae</taxon>
        <taxon>Flavobacterium</taxon>
    </lineage>
</organism>
<dbReference type="AlphaFoldDB" id="A0A1G5CRS2"/>
<dbReference type="Gene3D" id="3.40.50.1820">
    <property type="entry name" value="alpha/beta hydrolase"/>
    <property type="match status" value="1"/>
</dbReference>
<sequence length="287" mass="32530">MKRMFLLTLIAALFLGCDSDSDADTTTPMSPEFAKQILDVSYGDDPEQKMDIYLPAGRVANLTKVFLLVHGGGWKEGDKAELNFLVVYLKTNFPNHAIVNINYRLGTLENIGYPRQIQDIAAAIKHLNDRTGEYHLSKNYAMVGVSAGAHLSMLYSYRYDTRRQVKAVCSMVGPADFSDPNYEGNDLFTTGLRYFVGDYPTYVSNPALYNEVSPSRYISLLSPKTILLYGNQDTLVPESQGQIVHNKLNQNLVYNEYHEYDMGHIGWTVEQLDDMQDKMTLFFTLHF</sequence>
<dbReference type="PROSITE" id="PS51257">
    <property type="entry name" value="PROKAR_LIPOPROTEIN"/>
    <property type="match status" value="1"/>
</dbReference>
<feature type="chain" id="PRO_5011734905" evidence="2">
    <location>
        <begin position="24"/>
        <end position="287"/>
    </location>
</feature>
<dbReference type="GO" id="GO:0016787">
    <property type="term" value="F:hydrolase activity"/>
    <property type="evidence" value="ECO:0007669"/>
    <property type="project" value="UniProtKB-KW"/>
</dbReference>
<dbReference type="OrthoDB" id="9777975at2"/>
<evidence type="ECO:0000313" key="4">
    <source>
        <dbReference type="EMBL" id="SCY04968.1"/>
    </source>
</evidence>
<proteinExistence type="predicted"/>
<evidence type="ECO:0000313" key="5">
    <source>
        <dbReference type="Proteomes" id="UP000199354"/>
    </source>
</evidence>
<dbReference type="Pfam" id="PF20434">
    <property type="entry name" value="BD-FAE"/>
    <property type="match status" value="1"/>
</dbReference>
<evidence type="ECO:0000256" key="2">
    <source>
        <dbReference type="SAM" id="SignalP"/>
    </source>
</evidence>
<dbReference type="Proteomes" id="UP000199354">
    <property type="component" value="Unassembled WGS sequence"/>
</dbReference>
<dbReference type="RefSeq" id="WP_091140857.1">
    <property type="nucleotide sequence ID" value="NZ_FMVF01000003.1"/>
</dbReference>
<keyword evidence="1" id="KW-0378">Hydrolase</keyword>
<dbReference type="InterPro" id="IPR029058">
    <property type="entry name" value="AB_hydrolase_fold"/>
</dbReference>
<dbReference type="SUPFAM" id="SSF53474">
    <property type="entry name" value="alpha/beta-Hydrolases"/>
    <property type="match status" value="1"/>
</dbReference>
<feature type="domain" description="BD-FAE-like" evidence="3">
    <location>
        <begin position="50"/>
        <end position="248"/>
    </location>
</feature>
<protein>
    <submittedName>
        <fullName evidence="4">Acetyl esterase/lipase</fullName>
    </submittedName>
</protein>
<dbReference type="EMBL" id="FMVF01000003">
    <property type="protein sequence ID" value="SCY04968.1"/>
    <property type="molecule type" value="Genomic_DNA"/>
</dbReference>
<dbReference type="InterPro" id="IPR050300">
    <property type="entry name" value="GDXG_lipolytic_enzyme"/>
</dbReference>
<dbReference type="PANTHER" id="PTHR48081">
    <property type="entry name" value="AB HYDROLASE SUPERFAMILY PROTEIN C4A8.06C"/>
    <property type="match status" value="1"/>
</dbReference>
<gene>
    <name evidence="4" type="ORF">SAMN02927903_00620</name>
</gene>
<evidence type="ECO:0000259" key="3">
    <source>
        <dbReference type="Pfam" id="PF20434"/>
    </source>
</evidence>
<dbReference type="InterPro" id="IPR049492">
    <property type="entry name" value="BD-FAE-like_dom"/>
</dbReference>
<keyword evidence="2" id="KW-0732">Signal</keyword>
<dbReference type="STRING" id="490189.SAMN02927903_00620"/>
<feature type="signal peptide" evidence="2">
    <location>
        <begin position="1"/>
        <end position="23"/>
    </location>
</feature>
<reference evidence="4 5" key="1">
    <citation type="submission" date="2016-10" db="EMBL/GenBank/DDBJ databases">
        <authorList>
            <person name="de Groot N.N."/>
        </authorList>
    </citation>
    <scope>NUCLEOTIDE SEQUENCE [LARGE SCALE GENOMIC DNA]</scope>
    <source>
        <strain evidence="4 5">CGMCC 1.7031</strain>
    </source>
</reference>
<keyword evidence="5" id="KW-1185">Reference proteome</keyword>
<dbReference type="PANTHER" id="PTHR48081:SF33">
    <property type="entry name" value="KYNURENINE FORMAMIDASE"/>
    <property type="match status" value="1"/>
</dbReference>